<evidence type="ECO:0000256" key="3">
    <source>
        <dbReference type="ARBA" id="ARBA00023216"/>
    </source>
</evidence>
<evidence type="ECO:0008006" key="7">
    <source>
        <dbReference type="Google" id="ProtNLM"/>
    </source>
</evidence>
<dbReference type="PANTHER" id="PTHR10502">
    <property type="entry name" value="ANNEXIN"/>
    <property type="match status" value="1"/>
</dbReference>
<feature type="region of interest" description="Disordered" evidence="4">
    <location>
        <begin position="1"/>
        <end position="26"/>
    </location>
</feature>
<evidence type="ECO:0000313" key="6">
    <source>
        <dbReference type="Proteomes" id="UP001642540"/>
    </source>
</evidence>
<comment type="similarity">
    <text evidence="1">Belongs to the annexin family.</text>
</comment>
<comment type="caution">
    <text evidence="5">The sequence shown here is derived from an EMBL/GenBank/DDBJ whole genome shotgun (WGS) entry which is preliminary data.</text>
</comment>
<sequence>MCATHEKTINVEVEKESEEASKQPTTNEDKIIAHATSIREAFVEVSPDALVDIIITTNVSERLQIAKAYARKYGKPLEHDLVTKLGNKDLGKLMTGMFEPRSAFLAKDLRHAISGIGTDENTLSEILCCLTASELKELIGTYHMLHKKVLLKDIEEDTSGDFRKLLLKLVQVVRNENEDDRTEFNVRVADVVKKLNPEVPTSVSTTTTKPLLDNIKYVFHSKKQKAENLNVDIQSLIDVFSTHSFIVIDKASQNYERITGYELTETVRKSAKKADFRELLLDILQFSVNRTEFYVHKIHDGLTQYKLKPSRKSLTRALVMLSHSELAHLQFAYQTFFRRKIINVLDGKPEDPYKSAVNRILNSCDN</sequence>
<evidence type="ECO:0000256" key="1">
    <source>
        <dbReference type="ARBA" id="ARBA00007831"/>
    </source>
</evidence>
<proteinExistence type="inferred from homology"/>
<dbReference type="InterPro" id="IPR018502">
    <property type="entry name" value="Annexin_repeat"/>
</dbReference>
<reference evidence="5 6" key="1">
    <citation type="submission" date="2024-08" db="EMBL/GenBank/DDBJ databases">
        <authorList>
            <person name="Cucini C."/>
            <person name="Frati F."/>
        </authorList>
    </citation>
    <scope>NUCLEOTIDE SEQUENCE [LARGE SCALE GENOMIC DNA]</scope>
</reference>
<organism evidence="5 6">
    <name type="scientific">Orchesella dallaii</name>
    <dbReference type="NCBI Taxonomy" id="48710"/>
    <lineage>
        <taxon>Eukaryota</taxon>
        <taxon>Metazoa</taxon>
        <taxon>Ecdysozoa</taxon>
        <taxon>Arthropoda</taxon>
        <taxon>Hexapoda</taxon>
        <taxon>Collembola</taxon>
        <taxon>Entomobryomorpha</taxon>
        <taxon>Entomobryoidea</taxon>
        <taxon>Orchesellidae</taxon>
        <taxon>Orchesellinae</taxon>
        <taxon>Orchesella</taxon>
    </lineage>
</organism>
<dbReference type="EMBL" id="CAXLJM020000075">
    <property type="protein sequence ID" value="CAL8128411.1"/>
    <property type="molecule type" value="Genomic_DNA"/>
</dbReference>
<evidence type="ECO:0000256" key="2">
    <source>
        <dbReference type="ARBA" id="ARBA00022737"/>
    </source>
</evidence>
<evidence type="ECO:0000256" key="4">
    <source>
        <dbReference type="SAM" id="MobiDB-lite"/>
    </source>
</evidence>
<gene>
    <name evidence="5" type="ORF">ODALV1_LOCUS22223</name>
</gene>
<dbReference type="Proteomes" id="UP001642540">
    <property type="component" value="Unassembled WGS sequence"/>
</dbReference>
<keyword evidence="2" id="KW-0677">Repeat</keyword>
<dbReference type="PROSITE" id="PS51897">
    <property type="entry name" value="ANNEXIN_2"/>
    <property type="match status" value="1"/>
</dbReference>
<keyword evidence="6" id="KW-1185">Reference proteome</keyword>
<dbReference type="PANTHER" id="PTHR10502:SF102">
    <property type="entry name" value="ANNEXIN B11"/>
    <property type="match status" value="1"/>
</dbReference>
<dbReference type="Pfam" id="PF00191">
    <property type="entry name" value="Annexin"/>
    <property type="match status" value="2"/>
</dbReference>
<accession>A0ABP1RHG2</accession>
<dbReference type="InterPro" id="IPR037104">
    <property type="entry name" value="Annexin_sf"/>
</dbReference>
<dbReference type="SUPFAM" id="SSF47874">
    <property type="entry name" value="Annexin"/>
    <property type="match status" value="1"/>
</dbReference>
<dbReference type="SMART" id="SM00335">
    <property type="entry name" value="ANX"/>
    <property type="match status" value="2"/>
</dbReference>
<evidence type="ECO:0000313" key="5">
    <source>
        <dbReference type="EMBL" id="CAL8128411.1"/>
    </source>
</evidence>
<name>A0ABP1RHG2_9HEXA</name>
<keyword evidence="3" id="KW-0041">Annexin</keyword>
<protein>
    <recommendedName>
        <fullName evidence="7">Annexin</fullName>
    </recommendedName>
</protein>
<dbReference type="Gene3D" id="1.10.220.10">
    <property type="entry name" value="Annexin"/>
    <property type="match status" value="3"/>
</dbReference>